<dbReference type="EMBL" id="WBVQ01000001">
    <property type="protein sequence ID" value="KAB2818023.1"/>
    <property type="molecule type" value="Genomic_DNA"/>
</dbReference>
<dbReference type="Gene3D" id="2.40.50.1020">
    <property type="entry name" value="LytTr DNA-binding domain"/>
    <property type="match status" value="1"/>
</dbReference>
<dbReference type="InterPro" id="IPR011006">
    <property type="entry name" value="CheY-like_superfamily"/>
</dbReference>
<gene>
    <name evidence="4" type="ORF">F8C82_06365</name>
</gene>
<protein>
    <submittedName>
        <fullName evidence="4">Response regulator transcription factor</fullName>
    </submittedName>
</protein>
<accession>A0A6L3ZK11</accession>
<proteinExistence type="predicted"/>
<dbReference type="OrthoDB" id="2962330at2"/>
<reference evidence="4 5" key="1">
    <citation type="submission" date="2019-10" db="EMBL/GenBank/DDBJ databases">
        <title>Genome sequence of Phaeocystidibacter marisrubri JCM30614 (type strain).</title>
        <authorList>
            <person name="Bowman J.P."/>
        </authorList>
    </citation>
    <scope>NUCLEOTIDE SEQUENCE [LARGE SCALE GENOMIC DNA]</scope>
    <source>
        <strain evidence="4 5">JCM 30614</strain>
    </source>
</reference>
<dbReference type="SUPFAM" id="SSF52172">
    <property type="entry name" value="CheY-like"/>
    <property type="match status" value="1"/>
</dbReference>
<evidence type="ECO:0000259" key="3">
    <source>
        <dbReference type="PROSITE" id="PS50930"/>
    </source>
</evidence>
<dbReference type="GO" id="GO:0003677">
    <property type="term" value="F:DNA binding"/>
    <property type="evidence" value="ECO:0007669"/>
    <property type="project" value="InterPro"/>
</dbReference>
<evidence type="ECO:0000313" key="5">
    <source>
        <dbReference type="Proteomes" id="UP000484164"/>
    </source>
</evidence>
<dbReference type="AlphaFoldDB" id="A0A6L3ZK11"/>
<dbReference type="SMART" id="SM00850">
    <property type="entry name" value="LytTR"/>
    <property type="match status" value="1"/>
</dbReference>
<name>A0A6L3ZK11_9FLAO</name>
<dbReference type="Pfam" id="PF00072">
    <property type="entry name" value="Response_reg"/>
    <property type="match status" value="1"/>
</dbReference>
<dbReference type="PANTHER" id="PTHR37299">
    <property type="entry name" value="TRANSCRIPTIONAL REGULATOR-RELATED"/>
    <property type="match status" value="1"/>
</dbReference>
<dbReference type="PROSITE" id="PS50110">
    <property type="entry name" value="RESPONSE_REGULATORY"/>
    <property type="match status" value="1"/>
</dbReference>
<organism evidence="4 5">
    <name type="scientific">Phaeocystidibacter marisrubri</name>
    <dbReference type="NCBI Taxonomy" id="1577780"/>
    <lineage>
        <taxon>Bacteria</taxon>
        <taxon>Pseudomonadati</taxon>
        <taxon>Bacteroidota</taxon>
        <taxon>Flavobacteriia</taxon>
        <taxon>Flavobacteriales</taxon>
        <taxon>Phaeocystidibacteraceae</taxon>
        <taxon>Phaeocystidibacter</taxon>
    </lineage>
</organism>
<feature type="domain" description="HTH LytTR-type" evidence="3">
    <location>
        <begin position="135"/>
        <end position="233"/>
    </location>
</feature>
<dbReference type="InterPro" id="IPR007492">
    <property type="entry name" value="LytTR_DNA-bd_dom"/>
</dbReference>
<feature type="modified residue" description="4-aspartylphosphate" evidence="1">
    <location>
        <position position="60"/>
    </location>
</feature>
<dbReference type="GO" id="GO:0000156">
    <property type="term" value="F:phosphorelay response regulator activity"/>
    <property type="evidence" value="ECO:0007669"/>
    <property type="project" value="InterPro"/>
</dbReference>
<sequence>MGMMYAKSLRILIVEDERIVAESIKGMLLDLGHFPVGIANSTAKAEEWIYTGGFDLAMLDVNLKSGEEGIHIAKLLYEKQIPFFFLTSYSDSSTLQKAKAVRPGAYVVKPFTEKDLFVAIEMTTMDLHAESMPSIVVRKGNAYSRVNVDEIRFVKAENIYTELHTADKTWLKRSSLKVLLEELEDSNFLQTHRSYAVNLNHVTGWSSKSLSVGEVEIPVSRRHWDDIKHILEDRFPK</sequence>
<evidence type="ECO:0000313" key="4">
    <source>
        <dbReference type="EMBL" id="KAB2818023.1"/>
    </source>
</evidence>
<dbReference type="PANTHER" id="PTHR37299:SF1">
    <property type="entry name" value="STAGE 0 SPORULATION PROTEIN A HOMOLOG"/>
    <property type="match status" value="1"/>
</dbReference>
<keyword evidence="5" id="KW-1185">Reference proteome</keyword>
<dbReference type="Pfam" id="PF04397">
    <property type="entry name" value="LytTR"/>
    <property type="match status" value="1"/>
</dbReference>
<dbReference type="InterPro" id="IPR046947">
    <property type="entry name" value="LytR-like"/>
</dbReference>
<evidence type="ECO:0000256" key="1">
    <source>
        <dbReference type="PROSITE-ProRule" id="PRU00169"/>
    </source>
</evidence>
<comment type="caution">
    <text evidence="4">The sequence shown here is derived from an EMBL/GenBank/DDBJ whole genome shotgun (WGS) entry which is preliminary data.</text>
</comment>
<dbReference type="PROSITE" id="PS50930">
    <property type="entry name" value="HTH_LYTTR"/>
    <property type="match status" value="1"/>
</dbReference>
<dbReference type="Proteomes" id="UP000484164">
    <property type="component" value="Unassembled WGS sequence"/>
</dbReference>
<dbReference type="Gene3D" id="3.40.50.2300">
    <property type="match status" value="1"/>
</dbReference>
<feature type="domain" description="Response regulatory" evidence="2">
    <location>
        <begin position="10"/>
        <end position="124"/>
    </location>
</feature>
<dbReference type="SMART" id="SM00448">
    <property type="entry name" value="REC"/>
    <property type="match status" value="1"/>
</dbReference>
<evidence type="ECO:0000259" key="2">
    <source>
        <dbReference type="PROSITE" id="PS50110"/>
    </source>
</evidence>
<dbReference type="InterPro" id="IPR001789">
    <property type="entry name" value="Sig_transdc_resp-reg_receiver"/>
</dbReference>
<keyword evidence="1" id="KW-0597">Phosphoprotein</keyword>